<dbReference type="Proteomes" id="UP000218767">
    <property type="component" value="Unassembled WGS sequence"/>
</dbReference>
<protein>
    <recommendedName>
        <fullName evidence="3">PAS domain-containing protein</fullName>
    </recommendedName>
</protein>
<gene>
    <name evidence="1" type="ORF">COB20_15875</name>
</gene>
<dbReference type="AlphaFoldDB" id="A0A2A4WU69"/>
<comment type="caution">
    <text evidence="1">The sequence shown here is derived from an EMBL/GenBank/DDBJ whole genome shotgun (WGS) entry which is preliminary data.</text>
</comment>
<accession>A0A2A4WU69</accession>
<dbReference type="InterPro" id="IPR009922">
    <property type="entry name" value="DUF1457"/>
</dbReference>
<evidence type="ECO:0000313" key="1">
    <source>
        <dbReference type="EMBL" id="PCI73776.1"/>
    </source>
</evidence>
<evidence type="ECO:0000313" key="2">
    <source>
        <dbReference type="Proteomes" id="UP000218767"/>
    </source>
</evidence>
<sequence>MPQFSKTPQRLIDYWTSLPTSAGATCPTRANFSVKGITSFMQEVFTIEWGNEGTLRILQIGTKLDQGLGHDLTHRDILEMVPKAHLSGELAFYRNLCGTPCAGMTTHSFQSTNGRPLLYKAVLLPLLDTAGDVRFFVGAGSILHAEDAVAGFGPEYMDFWQLPKREYLDIGAGLPPMNEYSYC</sequence>
<organism evidence="1 2">
    <name type="scientific">SAR86 cluster bacterium</name>
    <dbReference type="NCBI Taxonomy" id="2030880"/>
    <lineage>
        <taxon>Bacteria</taxon>
        <taxon>Pseudomonadati</taxon>
        <taxon>Pseudomonadota</taxon>
        <taxon>Gammaproteobacteria</taxon>
        <taxon>SAR86 cluster</taxon>
    </lineage>
</organism>
<proteinExistence type="predicted"/>
<reference evidence="2" key="1">
    <citation type="submission" date="2017-08" db="EMBL/GenBank/DDBJ databases">
        <title>A dynamic microbial community with high functional redundancy inhabits the cold, oxic subseafloor aquifer.</title>
        <authorList>
            <person name="Tully B.J."/>
            <person name="Wheat C.G."/>
            <person name="Glazer B.T."/>
            <person name="Huber J.A."/>
        </authorList>
    </citation>
    <scope>NUCLEOTIDE SEQUENCE [LARGE SCALE GENOMIC DNA]</scope>
</reference>
<dbReference type="EMBL" id="NVUL01000115">
    <property type="protein sequence ID" value="PCI73776.1"/>
    <property type="molecule type" value="Genomic_DNA"/>
</dbReference>
<dbReference type="Pfam" id="PF07310">
    <property type="entry name" value="PAS_5"/>
    <property type="match status" value="1"/>
</dbReference>
<name>A0A2A4WU69_9GAMM</name>
<evidence type="ECO:0008006" key="3">
    <source>
        <dbReference type="Google" id="ProtNLM"/>
    </source>
</evidence>